<evidence type="ECO:0000313" key="2">
    <source>
        <dbReference type="Proteomes" id="UP000190162"/>
    </source>
</evidence>
<dbReference type="AlphaFoldDB" id="A0A1T4V9L3"/>
<sequence>MSVRFMDKTADYDQSGATSGYTRFTSTGALLLKSMELNLEATI</sequence>
<dbReference type="EMBL" id="FUXU01000057">
    <property type="protein sequence ID" value="SKA61654.1"/>
    <property type="molecule type" value="Genomic_DNA"/>
</dbReference>
<protein>
    <submittedName>
        <fullName evidence="1">Uncharacterized protein</fullName>
    </submittedName>
</protein>
<gene>
    <name evidence="1" type="ORF">SAMN02745132_03502</name>
</gene>
<keyword evidence="2" id="KW-1185">Reference proteome</keyword>
<evidence type="ECO:0000313" key="1">
    <source>
        <dbReference type="EMBL" id="SKA61654.1"/>
    </source>
</evidence>
<dbReference type="Proteomes" id="UP000190162">
    <property type="component" value="Unassembled WGS sequence"/>
</dbReference>
<name>A0A1T4V9L3_9GAMM</name>
<organism evidence="1 2">
    <name type="scientific">Enterovibrio nigricans DSM 22720</name>
    <dbReference type="NCBI Taxonomy" id="1121868"/>
    <lineage>
        <taxon>Bacteria</taxon>
        <taxon>Pseudomonadati</taxon>
        <taxon>Pseudomonadota</taxon>
        <taxon>Gammaproteobacteria</taxon>
        <taxon>Vibrionales</taxon>
        <taxon>Vibrionaceae</taxon>
        <taxon>Enterovibrio</taxon>
    </lineage>
</organism>
<reference evidence="2" key="1">
    <citation type="submission" date="2017-02" db="EMBL/GenBank/DDBJ databases">
        <authorList>
            <person name="Varghese N."/>
            <person name="Submissions S."/>
        </authorList>
    </citation>
    <scope>NUCLEOTIDE SEQUENCE [LARGE SCALE GENOMIC DNA]</scope>
    <source>
        <strain evidence="2">DSM 22720</strain>
    </source>
</reference>
<accession>A0A1T4V9L3</accession>
<proteinExistence type="predicted"/>